<dbReference type="EMBL" id="RBNL01001597">
    <property type="protein sequence ID" value="RML87953.1"/>
    <property type="molecule type" value="Genomic_DNA"/>
</dbReference>
<sequence length="94" mass="10161">GVTVISAGADEKSHDHVLLRRPSSREMGKAFMNMGMNEDAGYQLARTCGRSLAVLARLHPSGTAENPEWIENADLLIPALLAGSWMADVEPDRS</sequence>
<protein>
    <submittedName>
        <fullName evidence="1">Uncharacterized protein</fullName>
    </submittedName>
</protein>
<reference evidence="1 2" key="1">
    <citation type="submission" date="2018-08" db="EMBL/GenBank/DDBJ databases">
        <title>Recombination of ecologically and evolutionarily significant loci maintains genetic cohesion in the Pseudomonas syringae species complex.</title>
        <authorList>
            <person name="Dillon M."/>
            <person name="Thakur S."/>
            <person name="Almeida R.N.D."/>
            <person name="Weir B.S."/>
            <person name="Guttman D.S."/>
        </authorList>
    </citation>
    <scope>NUCLEOTIDE SEQUENCE [LARGE SCALE GENOMIC DNA]</scope>
    <source>
        <strain evidence="1 2">88_10</strain>
    </source>
</reference>
<comment type="caution">
    <text evidence="1">The sequence shown here is derived from an EMBL/GenBank/DDBJ whole genome shotgun (WGS) entry which is preliminary data.</text>
</comment>
<name>A0A3M2ZI93_PSEYM</name>
<dbReference type="Proteomes" id="UP000282378">
    <property type="component" value="Unassembled WGS sequence"/>
</dbReference>
<dbReference type="AlphaFoldDB" id="A0A3M2ZI93"/>
<organism evidence="1 2">
    <name type="scientific">Pseudomonas syringae pv. maculicola</name>
    <dbReference type="NCBI Taxonomy" id="59511"/>
    <lineage>
        <taxon>Bacteria</taxon>
        <taxon>Pseudomonadati</taxon>
        <taxon>Pseudomonadota</taxon>
        <taxon>Gammaproteobacteria</taxon>
        <taxon>Pseudomonadales</taxon>
        <taxon>Pseudomonadaceae</taxon>
        <taxon>Pseudomonas</taxon>
    </lineage>
</organism>
<evidence type="ECO:0000313" key="2">
    <source>
        <dbReference type="Proteomes" id="UP000282378"/>
    </source>
</evidence>
<accession>A0A3M2ZI93</accession>
<feature type="non-terminal residue" evidence="1">
    <location>
        <position position="94"/>
    </location>
</feature>
<gene>
    <name evidence="1" type="ORF">APX70_06882</name>
</gene>
<feature type="non-terminal residue" evidence="1">
    <location>
        <position position="1"/>
    </location>
</feature>
<evidence type="ECO:0000313" key="1">
    <source>
        <dbReference type="EMBL" id="RML87953.1"/>
    </source>
</evidence>
<proteinExistence type="predicted"/>